<reference evidence="4" key="1">
    <citation type="submission" date="2022-11" db="UniProtKB">
        <authorList>
            <consortium name="WormBaseParasite"/>
        </authorList>
    </citation>
    <scope>IDENTIFICATION</scope>
</reference>
<keyword evidence="3" id="KW-1185">Reference proteome</keyword>
<evidence type="ECO:0000259" key="2">
    <source>
        <dbReference type="SMART" id="SM01126"/>
    </source>
</evidence>
<evidence type="ECO:0000313" key="3">
    <source>
        <dbReference type="Proteomes" id="UP000887566"/>
    </source>
</evidence>
<evidence type="ECO:0000256" key="1">
    <source>
        <dbReference type="SAM" id="Phobius"/>
    </source>
</evidence>
<dbReference type="WBParaSite" id="PSAMB.scaffold8611size6024.g31580.t1">
    <property type="protein sequence ID" value="PSAMB.scaffold8611size6024.g31580.t1"/>
    <property type="gene ID" value="PSAMB.scaffold8611size6024.g31580"/>
</dbReference>
<keyword evidence="1" id="KW-0812">Transmembrane</keyword>
<dbReference type="Pfam" id="PF12762">
    <property type="entry name" value="DDE_Tnp_IS1595"/>
    <property type="match status" value="1"/>
</dbReference>
<sequence>MKHNRGAPRLGKWILGGVERGSKRRFMVEVDRRDAATLMPIIQQWVLPGSRVITDQWGAYMAAQGFPANPQYTHVAVNHTLRFVDRNDRTIHTNTVEGFWSHSKQKFRWMRGTCDAHFDSYLSEFMFRYMHEDRATWFGVILYWITHQYTFMLILTM</sequence>
<dbReference type="Proteomes" id="UP000887566">
    <property type="component" value="Unplaced"/>
</dbReference>
<dbReference type="InterPro" id="IPR053164">
    <property type="entry name" value="IS1016-like_transposase"/>
</dbReference>
<keyword evidence="1" id="KW-1133">Transmembrane helix</keyword>
<dbReference type="SMART" id="SM01126">
    <property type="entry name" value="DDE_Tnp_IS1595"/>
    <property type="match status" value="1"/>
</dbReference>
<proteinExistence type="predicted"/>
<feature type="domain" description="ISXO2-like transposase" evidence="2">
    <location>
        <begin position="2"/>
        <end position="130"/>
    </location>
</feature>
<name>A0A914XMN5_9BILA</name>
<keyword evidence="1" id="KW-0472">Membrane</keyword>
<evidence type="ECO:0000313" key="4">
    <source>
        <dbReference type="WBParaSite" id="PSAMB.scaffold8611size6024.g31580.t1"/>
    </source>
</evidence>
<dbReference type="PANTHER" id="PTHR47163:SF2">
    <property type="entry name" value="SI:DKEY-17M8.2"/>
    <property type="match status" value="1"/>
</dbReference>
<dbReference type="PANTHER" id="PTHR47163">
    <property type="entry name" value="DDE_TNP_IS1595 DOMAIN-CONTAINING PROTEIN"/>
    <property type="match status" value="1"/>
</dbReference>
<dbReference type="AlphaFoldDB" id="A0A914XMN5"/>
<dbReference type="InterPro" id="IPR024445">
    <property type="entry name" value="Tnp_ISXO2-like"/>
</dbReference>
<organism evidence="3 4">
    <name type="scientific">Plectus sambesii</name>
    <dbReference type="NCBI Taxonomy" id="2011161"/>
    <lineage>
        <taxon>Eukaryota</taxon>
        <taxon>Metazoa</taxon>
        <taxon>Ecdysozoa</taxon>
        <taxon>Nematoda</taxon>
        <taxon>Chromadorea</taxon>
        <taxon>Plectida</taxon>
        <taxon>Plectina</taxon>
        <taxon>Plectoidea</taxon>
        <taxon>Plectidae</taxon>
        <taxon>Plectus</taxon>
    </lineage>
</organism>
<protein>
    <submittedName>
        <fullName evidence="4">ISXO2-like transposase domain-containing protein</fullName>
    </submittedName>
</protein>
<accession>A0A914XMN5</accession>
<feature type="transmembrane region" description="Helical" evidence="1">
    <location>
        <begin position="135"/>
        <end position="155"/>
    </location>
</feature>